<evidence type="ECO:0000256" key="1">
    <source>
        <dbReference type="SAM" id="Phobius"/>
    </source>
</evidence>
<organism evidence="2 3">
    <name type="scientific">Brassica campestris</name>
    <name type="common">Field mustard</name>
    <dbReference type="NCBI Taxonomy" id="3711"/>
    <lineage>
        <taxon>Eukaryota</taxon>
        <taxon>Viridiplantae</taxon>
        <taxon>Streptophyta</taxon>
        <taxon>Embryophyta</taxon>
        <taxon>Tracheophyta</taxon>
        <taxon>Spermatophyta</taxon>
        <taxon>Magnoliopsida</taxon>
        <taxon>eudicotyledons</taxon>
        <taxon>Gunneridae</taxon>
        <taxon>Pentapetalae</taxon>
        <taxon>rosids</taxon>
        <taxon>malvids</taxon>
        <taxon>Brassicales</taxon>
        <taxon>Brassicaceae</taxon>
        <taxon>Brassiceae</taxon>
        <taxon>Brassica</taxon>
    </lineage>
</organism>
<keyword evidence="1" id="KW-1133">Transmembrane helix</keyword>
<gene>
    <name evidence="2" type="ORF">BRAPAZ1V2_A09P16530.2</name>
</gene>
<keyword evidence="1" id="KW-0472">Membrane</keyword>
<accession>A0A8D9CP37</accession>
<protein>
    <submittedName>
        <fullName evidence="2">Uncharacterized protein</fullName>
    </submittedName>
</protein>
<keyword evidence="1" id="KW-0812">Transmembrane</keyword>
<evidence type="ECO:0000313" key="2">
    <source>
        <dbReference type="EMBL" id="CAG7861186.1"/>
    </source>
</evidence>
<dbReference type="Gramene" id="A09p16530.2_BraZ1">
    <property type="protein sequence ID" value="A09p16530.2_BraZ1.CDS.1"/>
    <property type="gene ID" value="A09g16530.2_BraZ1"/>
</dbReference>
<dbReference type="AlphaFoldDB" id="A0A8D9CP37"/>
<sequence>MLSSNALSLYTSYSLSLSLHLFVFVISSLLKERVYHCKCKLYSLVSINLGI</sequence>
<dbReference type="Proteomes" id="UP000694005">
    <property type="component" value="Chromosome A09"/>
</dbReference>
<reference evidence="2 3" key="1">
    <citation type="submission" date="2021-07" db="EMBL/GenBank/DDBJ databases">
        <authorList>
            <consortium name="Genoscope - CEA"/>
            <person name="William W."/>
        </authorList>
    </citation>
    <scope>NUCLEOTIDE SEQUENCE [LARGE SCALE GENOMIC DNA]</scope>
</reference>
<feature type="transmembrane region" description="Helical" evidence="1">
    <location>
        <begin position="12"/>
        <end position="30"/>
    </location>
</feature>
<evidence type="ECO:0000313" key="3">
    <source>
        <dbReference type="Proteomes" id="UP000694005"/>
    </source>
</evidence>
<dbReference type="EMBL" id="LS974625">
    <property type="protein sequence ID" value="CAG7861186.1"/>
    <property type="molecule type" value="Genomic_DNA"/>
</dbReference>
<name>A0A8D9CP37_BRACM</name>
<proteinExistence type="predicted"/>